<evidence type="ECO:0000256" key="2">
    <source>
        <dbReference type="ARBA" id="ARBA00023125"/>
    </source>
</evidence>
<dbReference type="Gene3D" id="2.60.120.10">
    <property type="entry name" value="Jelly Rolls"/>
    <property type="match status" value="1"/>
</dbReference>
<keyword evidence="3" id="KW-0804">Transcription</keyword>
<evidence type="ECO:0000259" key="4">
    <source>
        <dbReference type="PROSITE" id="PS50042"/>
    </source>
</evidence>
<dbReference type="OrthoDB" id="9798104at2"/>
<dbReference type="PANTHER" id="PTHR24567:SF74">
    <property type="entry name" value="HTH-TYPE TRANSCRIPTIONAL REGULATOR ARCR"/>
    <property type="match status" value="1"/>
</dbReference>
<dbReference type="InterPro" id="IPR014710">
    <property type="entry name" value="RmlC-like_jellyroll"/>
</dbReference>
<dbReference type="PROSITE" id="PS50042">
    <property type="entry name" value="CNMP_BINDING_3"/>
    <property type="match status" value="1"/>
</dbReference>
<evidence type="ECO:0000259" key="5">
    <source>
        <dbReference type="PROSITE" id="PS51063"/>
    </source>
</evidence>
<dbReference type="SUPFAM" id="SSF46785">
    <property type="entry name" value="Winged helix' DNA-binding domain"/>
    <property type="match status" value="1"/>
</dbReference>
<evidence type="ECO:0000313" key="7">
    <source>
        <dbReference type="EMBL" id="KTE93135.1"/>
    </source>
</evidence>
<dbReference type="CDD" id="cd00038">
    <property type="entry name" value="CAP_ED"/>
    <property type="match status" value="1"/>
</dbReference>
<dbReference type="InterPro" id="IPR036388">
    <property type="entry name" value="WH-like_DNA-bd_sf"/>
</dbReference>
<dbReference type="SUPFAM" id="SSF51206">
    <property type="entry name" value="cAMP-binding domain-like"/>
    <property type="match status" value="1"/>
</dbReference>
<dbReference type="SMART" id="SM00419">
    <property type="entry name" value="HTH_CRP"/>
    <property type="match status" value="1"/>
</dbReference>
<dbReference type="Gene3D" id="1.10.10.10">
    <property type="entry name" value="Winged helix-like DNA-binding domain superfamily/Winged helix DNA-binding domain"/>
    <property type="match status" value="1"/>
</dbReference>
<dbReference type="SMART" id="SM00100">
    <property type="entry name" value="cNMP"/>
    <property type="match status" value="1"/>
</dbReference>
<dbReference type="Proteomes" id="UP000054623">
    <property type="component" value="Unassembled WGS sequence"/>
</dbReference>
<evidence type="ECO:0000313" key="8">
    <source>
        <dbReference type="Proteomes" id="UP000054623"/>
    </source>
</evidence>
<evidence type="ECO:0000256" key="1">
    <source>
        <dbReference type="ARBA" id="ARBA00023015"/>
    </source>
</evidence>
<dbReference type="GO" id="GO:0003700">
    <property type="term" value="F:DNA-binding transcription factor activity"/>
    <property type="evidence" value="ECO:0007669"/>
    <property type="project" value="TreeGrafter"/>
</dbReference>
<dbReference type="PATRIC" id="fig|49338.4.peg.2261"/>
<evidence type="ECO:0000256" key="3">
    <source>
        <dbReference type="ARBA" id="ARBA00023163"/>
    </source>
</evidence>
<dbReference type="InterPro" id="IPR000595">
    <property type="entry name" value="cNMP-bd_dom"/>
</dbReference>
<keyword evidence="1" id="KW-0805">Transcription regulation</keyword>
<reference evidence="6" key="1">
    <citation type="submission" date="2014-07" db="EMBL/GenBank/DDBJ databases">
        <authorList>
            <person name="Hornung V.Bastian."/>
        </authorList>
    </citation>
    <scope>NUCLEOTIDE SEQUENCE</scope>
    <source>
        <strain evidence="6">PCE-S</strain>
    </source>
</reference>
<gene>
    <name evidence="7" type="ORF">AT727_15500</name>
    <name evidence="6" type="ORF">DPCES_2098</name>
</gene>
<dbReference type="InterPro" id="IPR050397">
    <property type="entry name" value="Env_Response_Regulators"/>
</dbReference>
<dbReference type="Pfam" id="PF13545">
    <property type="entry name" value="HTH_Crp_2"/>
    <property type="match status" value="1"/>
</dbReference>
<dbReference type="EMBL" id="LOCK01000008">
    <property type="protein sequence ID" value="KTE93135.1"/>
    <property type="molecule type" value="Genomic_DNA"/>
</dbReference>
<dbReference type="InterPro" id="IPR012318">
    <property type="entry name" value="HTH_CRP"/>
</dbReference>
<keyword evidence="2" id="KW-0238">DNA-binding</keyword>
<dbReference type="PANTHER" id="PTHR24567">
    <property type="entry name" value="CRP FAMILY TRANSCRIPTIONAL REGULATORY PROTEIN"/>
    <property type="match status" value="1"/>
</dbReference>
<accession>A0A098B0W5</accession>
<dbReference type="EMBL" id="LK996017">
    <property type="protein sequence ID" value="CDX01985.1"/>
    <property type="molecule type" value="Genomic_DNA"/>
</dbReference>
<dbReference type="GO" id="GO:0005829">
    <property type="term" value="C:cytosol"/>
    <property type="evidence" value="ECO:0007669"/>
    <property type="project" value="TreeGrafter"/>
</dbReference>
<feature type="domain" description="HTH crp-type" evidence="5">
    <location>
        <begin position="146"/>
        <end position="218"/>
    </location>
</feature>
<dbReference type="InterPro" id="IPR018490">
    <property type="entry name" value="cNMP-bd_dom_sf"/>
</dbReference>
<dbReference type="GO" id="GO:0003677">
    <property type="term" value="F:DNA binding"/>
    <property type="evidence" value="ECO:0007669"/>
    <property type="project" value="UniProtKB-KW"/>
</dbReference>
<dbReference type="RefSeq" id="WP_005813002.1">
    <property type="nucleotide sequence ID" value="NZ_CABKQQ010000043.1"/>
</dbReference>
<dbReference type="PROSITE" id="PS51063">
    <property type="entry name" value="HTH_CRP_2"/>
    <property type="match status" value="1"/>
</dbReference>
<protein>
    <submittedName>
        <fullName evidence="7">Cyclic nucleotide-binding protein</fullName>
    </submittedName>
    <submittedName>
        <fullName evidence="6">cAMP-binding protein</fullName>
    </submittedName>
</protein>
<reference evidence="7 8" key="2">
    <citation type="submission" date="2015-12" db="EMBL/GenBank/DDBJ databases">
        <title>Draft Genome Sequence of Desulfitobacterium hafniense Strain DH, a Sulfate-reducing Bacterium Isolated from Paddy Soils.</title>
        <authorList>
            <person name="Bao P."/>
            <person name="Zhang X."/>
            <person name="Li G."/>
        </authorList>
    </citation>
    <scope>NUCLEOTIDE SEQUENCE [LARGE SCALE GENOMIC DNA]</scope>
    <source>
        <strain evidence="7 8">DH</strain>
    </source>
</reference>
<organism evidence="6">
    <name type="scientific">Desulfitobacterium hafniense</name>
    <name type="common">Desulfitobacterium frappieri</name>
    <dbReference type="NCBI Taxonomy" id="49338"/>
    <lineage>
        <taxon>Bacteria</taxon>
        <taxon>Bacillati</taxon>
        <taxon>Bacillota</taxon>
        <taxon>Clostridia</taxon>
        <taxon>Eubacteriales</taxon>
        <taxon>Desulfitobacteriaceae</taxon>
        <taxon>Desulfitobacterium</taxon>
    </lineage>
</organism>
<dbReference type="AlphaFoldDB" id="A0A098B0W5"/>
<evidence type="ECO:0000313" key="6">
    <source>
        <dbReference type="EMBL" id="CDX01985.1"/>
    </source>
</evidence>
<proteinExistence type="predicted"/>
<feature type="domain" description="Cyclic nucleotide-binding" evidence="4">
    <location>
        <begin position="12"/>
        <end position="115"/>
    </location>
</feature>
<sequence>MLDPRILRQFTLFSSLADEDLLPLLPQFKTRKYRKGQILFIEGEIGSQVYFILEGQVKLSKTLPNGDEQILDWCGPKDSLAEILLVEPGSYPATAEVLKESTLLVLSNQGMVKILENHPRLAVALIRKLNMRLRMNQEFIRILTSRSTAGILAMLLLRMAKPASSPGEPIYYDATLTNKDLASMIGTSRELVNRTLNQWKKSGVLRLNEDRMEILRPHELADWP</sequence>
<dbReference type="InterPro" id="IPR036390">
    <property type="entry name" value="WH_DNA-bd_sf"/>
</dbReference>
<dbReference type="Pfam" id="PF00027">
    <property type="entry name" value="cNMP_binding"/>
    <property type="match status" value="1"/>
</dbReference>
<name>A0A098B0W5_DESHA</name>